<reference evidence="6 7" key="1">
    <citation type="submission" date="2017-09" db="EMBL/GenBank/DDBJ databases">
        <title>Sphingomonas panjinensis sp.nov., isolated from oil-contaminated soil.</title>
        <authorList>
            <person name="Wang L."/>
            <person name="Chen L."/>
        </authorList>
    </citation>
    <scope>NUCLEOTIDE SEQUENCE [LARGE SCALE GENOMIC DNA]</scope>
    <source>
        <strain evidence="6 7">FW-11</strain>
    </source>
</reference>
<proteinExistence type="inferred from homology"/>
<dbReference type="InterPro" id="IPR013783">
    <property type="entry name" value="Ig-like_fold"/>
</dbReference>
<name>A0A2T5FWP7_9SPHN</name>
<dbReference type="Pfam" id="PF04349">
    <property type="entry name" value="MdoG"/>
    <property type="match status" value="1"/>
</dbReference>
<dbReference type="SUPFAM" id="SSF74650">
    <property type="entry name" value="Galactose mutarotase-like"/>
    <property type="match status" value="1"/>
</dbReference>
<evidence type="ECO:0000259" key="5">
    <source>
        <dbReference type="Pfam" id="PF04349"/>
    </source>
</evidence>
<dbReference type="UniPathway" id="UPA00637"/>
<dbReference type="GO" id="GO:0030288">
    <property type="term" value="C:outer membrane-bounded periplasmic space"/>
    <property type="evidence" value="ECO:0007669"/>
    <property type="project" value="TreeGrafter"/>
</dbReference>
<evidence type="ECO:0000256" key="1">
    <source>
        <dbReference type="ARBA" id="ARBA00004418"/>
    </source>
</evidence>
<dbReference type="Proteomes" id="UP000244162">
    <property type="component" value="Unassembled WGS sequence"/>
</dbReference>
<dbReference type="InterPro" id="IPR007444">
    <property type="entry name" value="Glucan_biosyn_MdoG_C"/>
</dbReference>
<evidence type="ECO:0000313" key="7">
    <source>
        <dbReference type="Proteomes" id="UP000244162"/>
    </source>
</evidence>
<accession>A0A2T5FWP7</accession>
<dbReference type="GO" id="GO:0051274">
    <property type="term" value="P:beta-glucan biosynthetic process"/>
    <property type="evidence" value="ECO:0007669"/>
    <property type="project" value="TreeGrafter"/>
</dbReference>
<organism evidence="6 7">
    <name type="scientific">Sphingomonas oleivorans</name>
    <dbReference type="NCBI Taxonomy" id="1735121"/>
    <lineage>
        <taxon>Bacteria</taxon>
        <taxon>Pseudomonadati</taxon>
        <taxon>Pseudomonadota</taxon>
        <taxon>Alphaproteobacteria</taxon>
        <taxon>Sphingomonadales</taxon>
        <taxon>Sphingomonadaceae</taxon>
        <taxon>Sphingomonas</taxon>
    </lineage>
</organism>
<dbReference type="EMBL" id="NWBU01000010">
    <property type="protein sequence ID" value="PTQ10188.1"/>
    <property type="molecule type" value="Genomic_DNA"/>
</dbReference>
<evidence type="ECO:0000256" key="4">
    <source>
        <dbReference type="ARBA" id="ARBA00022764"/>
    </source>
</evidence>
<dbReference type="InterPro" id="IPR014438">
    <property type="entry name" value="Glucan_biosyn_MdoG/MdoD"/>
</dbReference>
<dbReference type="Gene3D" id="2.60.40.10">
    <property type="entry name" value="Immunoglobulins"/>
    <property type="match status" value="1"/>
</dbReference>
<dbReference type="AlphaFoldDB" id="A0A2T5FWP7"/>
<dbReference type="OrthoDB" id="9777817at2"/>
<dbReference type="Gene3D" id="2.70.98.10">
    <property type="match status" value="1"/>
</dbReference>
<dbReference type="GO" id="GO:0030246">
    <property type="term" value="F:carbohydrate binding"/>
    <property type="evidence" value="ECO:0007669"/>
    <property type="project" value="InterPro"/>
</dbReference>
<feature type="domain" description="Glucan biosynthesis periplasmic MdoG C-terminal" evidence="5">
    <location>
        <begin position="84"/>
        <end position="555"/>
    </location>
</feature>
<comment type="pathway">
    <text evidence="2">Glycan metabolism; osmoregulated periplasmic glucan (OPG) biosynthesis.</text>
</comment>
<keyword evidence="7" id="KW-1185">Reference proteome</keyword>
<evidence type="ECO:0000313" key="6">
    <source>
        <dbReference type="EMBL" id="PTQ10188.1"/>
    </source>
</evidence>
<dbReference type="InterPro" id="IPR014718">
    <property type="entry name" value="GH-type_carb-bd"/>
</dbReference>
<gene>
    <name evidence="6" type="ORF">CLG96_13805</name>
</gene>
<comment type="subcellular location">
    <subcellularLocation>
        <location evidence="1">Periplasm</location>
    </subcellularLocation>
</comment>
<dbReference type="InterPro" id="IPR011013">
    <property type="entry name" value="Gal_mutarotase_sf_dom"/>
</dbReference>
<dbReference type="InterPro" id="IPR014756">
    <property type="entry name" value="Ig_E-set"/>
</dbReference>
<dbReference type="PANTHER" id="PTHR30504">
    <property type="entry name" value="GLUCANS BIOSYNTHESIS PROTEIN"/>
    <property type="match status" value="1"/>
</dbReference>
<protein>
    <submittedName>
        <fullName evidence="6">Glucan biosynthesis protein D</fullName>
    </submittedName>
</protein>
<dbReference type="GO" id="GO:0003824">
    <property type="term" value="F:catalytic activity"/>
    <property type="evidence" value="ECO:0007669"/>
    <property type="project" value="InterPro"/>
</dbReference>
<comment type="similarity">
    <text evidence="3">Belongs to the OpgD/OpgG family.</text>
</comment>
<evidence type="ECO:0000256" key="2">
    <source>
        <dbReference type="ARBA" id="ARBA00005001"/>
    </source>
</evidence>
<sequence>MASESRPAAISAARTACVQLENDFTVEIFRNQRKQINVVQPLGEESDRAGLDRRELLLAAAALGLLGPSAARAQGLPLGEAKSFSPDNVDRLARALAAKPYVPPTKSLPPEMTNLSYDEYRMLRFDRANLLWKGGRVVAEPMMRGGYFLDRVTLFSVENGRARPIGFDAKQFSYPPDRPMPRDPELGFSGVRFLGPINSPDVFDEIAVFQGASYFRSLGRNQLYGLSARGLAIGSGGPAEQFPLFRSFWLERSRDGGAVILHALLDGPSIAGAYHMTIRTGQATTFDIDARLYPRNEISVAGVAPMSSMFMFGPGSRRRFDDFRPAVHDSDGLEMWTGAGDRLWRPLANPTQVTVSAFADVNPRGFGLMQRARSFRDFSDAEVQYEKRPSLWVEPLEPWGAGTVQLLELPTDNETTDNIVAFWRPEQPWTAGHEVRLRYRLHWTDRSPTPNPPARVVATRTGASFAGSHPDGRRHYAIDFERGDNLRDLTDIRAVAATSAGVLSPVRLQAISGGAGAEAVRASFELAPPASGAAELRLMLERGGQSISENWLTRWTA</sequence>
<keyword evidence="4" id="KW-0574">Periplasm</keyword>
<dbReference type="PIRSF" id="PIRSF006281">
    <property type="entry name" value="MdoG"/>
    <property type="match status" value="1"/>
</dbReference>
<dbReference type="SUPFAM" id="SSF81296">
    <property type="entry name" value="E set domains"/>
    <property type="match status" value="1"/>
</dbReference>
<evidence type="ECO:0000256" key="3">
    <source>
        <dbReference type="ARBA" id="ARBA00009284"/>
    </source>
</evidence>
<dbReference type="PANTHER" id="PTHR30504:SF2">
    <property type="entry name" value="GLUCANS BIOSYNTHESIS PROTEIN G"/>
    <property type="match status" value="1"/>
</dbReference>
<comment type="caution">
    <text evidence="6">The sequence shown here is derived from an EMBL/GenBank/DDBJ whole genome shotgun (WGS) entry which is preliminary data.</text>
</comment>